<reference evidence="1" key="1">
    <citation type="submission" date="2014-11" db="EMBL/GenBank/DDBJ databases">
        <authorList>
            <person name="Amaro Gonzalez C."/>
        </authorList>
    </citation>
    <scope>NUCLEOTIDE SEQUENCE</scope>
</reference>
<reference evidence="1" key="2">
    <citation type="journal article" date="2015" name="Fish Shellfish Immunol.">
        <title>Early steps in the European eel (Anguilla anguilla)-Vibrio vulnificus interaction in the gills: Role of the RtxA13 toxin.</title>
        <authorList>
            <person name="Callol A."/>
            <person name="Pajuelo D."/>
            <person name="Ebbesson L."/>
            <person name="Teles M."/>
            <person name="MacKenzie S."/>
            <person name="Amaro C."/>
        </authorList>
    </citation>
    <scope>NUCLEOTIDE SEQUENCE</scope>
</reference>
<evidence type="ECO:0000313" key="1">
    <source>
        <dbReference type="EMBL" id="JAH89982.1"/>
    </source>
</evidence>
<proteinExistence type="predicted"/>
<dbReference type="AlphaFoldDB" id="A0A0E9WI05"/>
<dbReference type="EMBL" id="GBXM01018595">
    <property type="protein sequence ID" value="JAH89982.1"/>
    <property type="molecule type" value="Transcribed_RNA"/>
</dbReference>
<sequence length="64" mass="6981">MLGLTISPGTRVGVVFPHAPGMLLKFISGGKKMLIKAKQENVITLPPIDRRKRKNGQGEEESPL</sequence>
<organism evidence="1">
    <name type="scientific">Anguilla anguilla</name>
    <name type="common">European freshwater eel</name>
    <name type="synonym">Muraena anguilla</name>
    <dbReference type="NCBI Taxonomy" id="7936"/>
    <lineage>
        <taxon>Eukaryota</taxon>
        <taxon>Metazoa</taxon>
        <taxon>Chordata</taxon>
        <taxon>Craniata</taxon>
        <taxon>Vertebrata</taxon>
        <taxon>Euteleostomi</taxon>
        <taxon>Actinopterygii</taxon>
        <taxon>Neopterygii</taxon>
        <taxon>Teleostei</taxon>
        <taxon>Anguilliformes</taxon>
        <taxon>Anguillidae</taxon>
        <taxon>Anguilla</taxon>
    </lineage>
</organism>
<protein>
    <submittedName>
        <fullName evidence="1">Uncharacterized protein</fullName>
    </submittedName>
</protein>
<name>A0A0E9WI05_ANGAN</name>
<accession>A0A0E9WI05</accession>